<comment type="caution">
    <text evidence="2">The sequence shown here is derived from an EMBL/GenBank/DDBJ whole genome shotgun (WGS) entry which is preliminary data.</text>
</comment>
<dbReference type="AlphaFoldDB" id="A0A9J6FNE8"/>
<keyword evidence="1" id="KW-0812">Transmembrane</keyword>
<proteinExistence type="predicted"/>
<evidence type="ECO:0000313" key="3">
    <source>
        <dbReference type="Proteomes" id="UP000821853"/>
    </source>
</evidence>
<name>A0A9J6FNE8_HAELO</name>
<evidence type="ECO:0000313" key="2">
    <source>
        <dbReference type="EMBL" id="KAH9364698.1"/>
    </source>
</evidence>
<keyword evidence="1" id="KW-0472">Membrane</keyword>
<gene>
    <name evidence="2" type="ORF">HPB48_019956</name>
</gene>
<dbReference type="EMBL" id="JABSTR010000002">
    <property type="protein sequence ID" value="KAH9364698.1"/>
    <property type="molecule type" value="Genomic_DNA"/>
</dbReference>
<evidence type="ECO:0000256" key="1">
    <source>
        <dbReference type="SAM" id="Phobius"/>
    </source>
</evidence>
<reference evidence="2 3" key="1">
    <citation type="journal article" date="2020" name="Cell">
        <title>Large-Scale Comparative Analyses of Tick Genomes Elucidate Their Genetic Diversity and Vector Capacities.</title>
        <authorList>
            <consortium name="Tick Genome and Microbiome Consortium (TIGMIC)"/>
            <person name="Jia N."/>
            <person name="Wang J."/>
            <person name="Shi W."/>
            <person name="Du L."/>
            <person name="Sun Y."/>
            <person name="Zhan W."/>
            <person name="Jiang J.F."/>
            <person name="Wang Q."/>
            <person name="Zhang B."/>
            <person name="Ji P."/>
            <person name="Bell-Sakyi L."/>
            <person name="Cui X.M."/>
            <person name="Yuan T.T."/>
            <person name="Jiang B.G."/>
            <person name="Yang W.F."/>
            <person name="Lam T.T."/>
            <person name="Chang Q.C."/>
            <person name="Ding S.J."/>
            <person name="Wang X.J."/>
            <person name="Zhu J.G."/>
            <person name="Ruan X.D."/>
            <person name="Zhao L."/>
            <person name="Wei J.T."/>
            <person name="Ye R.Z."/>
            <person name="Que T.C."/>
            <person name="Du C.H."/>
            <person name="Zhou Y.H."/>
            <person name="Cheng J.X."/>
            <person name="Dai P.F."/>
            <person name="Guo W.B."/>
            <person name="Han X.H."/>
            <person name="Huang E.J."/>
            <person name="Li L.F."/>
            <person name="Wei W."/>
            <person name="Gao Y.C."/>
            <person name="Liu J.Z."/>
            <person name="Shao H.Z."/>
            <person name="Wang X."/>
            <person name="Wang C.C."/>
            <person name="Yang T.C."/>
            <person name="Huo Q.B."/>
            <person name="Li W."/>
            <person name="Chen H.Y."/>
            <person name="Chen S.E."/>
            <person name="Zhou L.G."/>
            <person name="Ni X.B."/>
            <person name="Tian J.H."/>
            <person name="Sheng Y."/>
            <person name="Liu T."/>
            <person name="Pan Y.S."/>
            <person name="Xia L.Y."/>
            <person name="Li J."/>
            <person name="Zhao F."/>
            <person name="Cao W.C."/>
        </authorList>
    </citation>
    <scope>NUCLEOTIDE SEQUENCE [LARGE SCALE GENOMIC DNA]</scope>
    <source>
        <strain evidence="2">HaeL-2018</strain>
    </source>
</reference>
<protein>
    <submittedName>
        <fullName evidence="2">Uncharacterized protein</fullName>
    </submittedName>
</protein>
<keyword evidence="3" id="KW-1185">Reference proteome</keyword>
<dbReference type="OrthoDB" id="6535646at2759"/>
<accession>A0A9J6FNE8</accession>
<dbReference type="VEuPathDB" id="VectorBase:HLOH_040645"/>
<keyword evidence="1" id="KW-1133">Transmembrane helix</keyword>
<sequence length="72" mass="7497">MTLSELHCIMAAGFCGMPLAILAMILNLGAHDHHLLTANLMTVPAGLGMAKLLLPETLKAPLASAAPRPLVK</sequence>
<feature type="transmembrane region" description="Helical" evidence="1">
    <location>
        <begin position="7"/>
        <end position="29"/>
    </location>
</feature>
<organism evidence="2 3">
    <name type="scientific">Haemaphysalis longicornis</name>
    <name type="common">Bush tick</name>
    <dbReference type="NCBI Taxonomy" id="44386"/>
    <lineage>
        <taxon>Eukaryota</taxon>
        <taxon>Metazoa</taxon>
        <taxon>Ecdysozoa</taxon>
        <taxon>Arthropoda</taxon>
        <taxon>Chelicerata</taxon>
        <taxon>Arachnida</taxon>
        <taxon>Acari</taxon>
        <taxon>Parasitiformes</taxon>
        <taxon>Ixodida</taxon>
        <taxon>Ixodoidea</taxon>
        <taxon>Ixodidae</taxon>
        <taxon>Haemaphysalinae</taxon>
        <taxon>Haemaphysalis</taxon>
    </lineage>
</organism>
<dbReference type="Proteomes" id="UP000821853">
    <property type="component" value="Chromosome 10"/>
</dbReference>